<dbReference type="RefSeq" id="WP_109369322.1">
    <property type="nucleotide sequence ID" value="NZ_OOFM01000005.1"/>
</dbReference>
<feature type="compositionally biased region" description="Polar residues" evidence="1">
    <location>
        <begin position="39"/>
        <end position="54"/>
    </location>
</feature>
<gene>
    <name evidence="2" type="ORF">OHAE_1616</name>
</gene>
<proteinExistence type="predicted"/>
<sequence length="82" mass="9076">MRNTITDIKREFIDGVAALTFKVAGEANLEWLDDDDHNSLTSNGDSHLSTNSGLSEDVQDSVIEQLEEWLAENPIEDVEEAA</sequence>
<evidence type="ECO:0000256" key="1">
    <source>
        <dbReference type="SAM" id="MobiDB-lite"/>
    </source>
</evidence>
<dbReference type="EMBL" id="OOFM01000005">
    <property type="protein sequence ID" value="SPL65749.1"/>
    <property type="molecule type" value="Genomic_DNA"/>
</dbReference>
<feature type="region of interest" description="Disordered" evidence="1">
    <location>
        <begin position="34"/>
        <end position="57"/>
    </location>
</feature>
<name>A0A2P9HNW4_9HYPH</name>
<evidence type="ECO:0000313" key="2">
    <source>
        <dbReference type="EMBL" id="SPL65749.1"/>
    </source>
</evidence>
<reference evidence="3" key="1">
    <citation type="submission" date="2017-12" db="EMBL/GenBank/DDBJ databases">
        <authorList>
            <person name="Diaz M."/>
        </authorList>
    </citation>
    <scope>NUCLEOTIDE SEQUENCE [LARGE SCALE GENOMIC DNA]</scope>
    <source>
        <strain evidence="3">FI11154</strain>
    </source>
</reference>
<evidence type="ECO:0000313" key="3">
    <source>
        <dbReference type="Proteomes" id="UP000246073"/>
    </source>
</evidence>
<accession>A0A2P9HNW4</accession>
<dbReference type="Proteomes" id="UP000246073">
    <property type="component" value="Unassembled WGS sequence"/>
</dbReference>
<organism evidence="2 3">
    <name type="scientific">Ochrobactrum soli</name>
    <dbReference type="NCBI Taxonomy" id="2448455"/>
    <lineage>
        <taxon>Bacteria</taxon>
        <taxon>Pseudomonadati</taxon>
        <taxon>Pseudomonadota</taxon>
        <taxon>Alphaproteobacteria</taxon>
        <taxon>Hyphomicrobiales</taxon>
        <taxon>Brucellaceae</taxon>
        <taxon>Brucella/Ochrobactrum group</taxon>
        <taxon>Ochrobactrum</taxon>
    </lineage>
</organism>
<dbReference type="AlphaFoldDB" id="A0A2P9HNW4"/>
<protein>
    <submittedName>
        <fullName evidence="2">Uncharacterized protein</fullName>
    </submittedName>
</protein>